<proteinExistence type="predicted"/>
<organism evidence="1 2">
    <name type="scientific">Tropilaelaps mercedesae</name>
    <dbReference type="NCBI Taxonomy" id="418985"/>
    <lineage>
        <taxon>Eukaryota</taxon>
        <taxon>Metazoa</taxon>
        <taxon>Ecdysozoa</taxon>
        <taxon>Arthropoda</taxon>
        <taxon>Chelicerata</taxon>
        <taxon>Arachnida</taxon>
        <taxon>Acari</taxon>
        <taxon>Parasitiformes</taxon>
        <taxon>Mesostigmata</taxon>
        <taxon>Gamasina</taxon>
        <taxon>Dermanyssoidea</taxon>
        <taxon>Laelapidae</taxon>
        <taxon>Tropilaelaps</taxon>
    </lineage>
</organism>
<name>A0A1V9XZA3_9ACAR</name>
<gene>
    <name evidence="1" type="ORF">BIW11_06174</name>
</gene>
<reference evidence="1 2" key="1">
    <citation type="journal article" date="2017" name="Gigascience">
        <title>Draft genome of the honey bee ectoparasitic mite, Tropilaelaps mercedesae, is shaped by the parasitic life history.</title>
        <authorList>
            <person name="Dong X."/>
            <person name="Armstrong S.D."/>
            <person name="Xia D."/>
            <person name="Makepeace B.L."/>
            <person name="Darby A.C."/>
            <person name="Kadowaki T."/>
        </authorList>
    </citation>
    <scope>NUCLEOTIDE SEQUENCE [LARGE SCALE GENOMIC DNA]</scope>
    <source>
        <strain evidence="1">Wuxi-XJTLU</strain>
    </source>
</reference>
<dbReference type="InParanoid" id="A0A1V9XZA3"/>
<comment type="caution">
    <text evidence="1">The sequence shown here is derived from an EMBL/GenBank/DDBJ whole genome shotgun (WGS) entry which is preliminary data.</text>
</comment>
<dbReference type="EMBL" id="MNPL01001819">
    <property type="protein sequence ID" value="OQR78790.1"/>
    <property type="molecule type" value="Genomic_DNA"/>
</dbReference>
<protein>
    <submittedName>
        <fullName evidence="1">Uncharacterized protein</fullName>
    </submittedName>
</protein>
<dbReference type="Proteomes" id="UP000192247">
    <property type="component" value="Unassembled WGS sequence"/>
</dbReference>
<evidence type="ECO:0000313" key="1">
    <source>
        <dbReference type="EMBL" id="OQR78790.1"/>
    </source>
</evidence>
<sequence length="84" mass="9830">MHEMLELSRKTRRHSDTYLSHGVFSFYVAEMKYSEKIARCNARRKISCSSPSLRKACRSSSQHSYYDGKMRCSRESLNVFVLLS</sequence>
<accession>A0A1V9XZA3</accession>
<keyword evidence="2" id="KW-1185">Reference proteome</keyword>
<evidence type="ECO:0000313" key="2">
    <source>
        <dbReference type="Proteomes" id="UP000192247"/>
    </source>
</evidence>
<dbReference type="AlphaFoldDB" id="A0A1V9XZA3"/>